<dbReference type="PATRIC" id="fig|883161.3.peg.341"/>
<dbReference type="Gene3D" id="3.40.50.150">
    <property type="entry name" value="Vaccinia Virus protein VP39"/>
    <property type="match status" value="1"/>
</dbReference>
<dbReference type="EMBL" id="AGZR01000004">
    <property type="protein sequence ID" value="EPD33584.1"/>
    <property type="molecule type" value="Genomic_DNA"/>
</dbReference>
<reference evidence="1 2" key="1">
    <citation type="submission" date="2013-04" db="EMBL/GenBank/DDBJ databases">
        <title>The Genome Sequence of Propionimicrobium lymphophilum ACS-093-V-SCH5.</title>
        <authorList>
            <consortium name="The Broad Institute Genomics Platform"/>
            <person name="Earl A."/>
            <person name="Ward D."/>
            <person name="Feldgarden M."/>
            <person name="Gevers D."/>
            <person name="Saerens B."/>
            <person name="Vaneechoutte M."/>
            <person name="Walker B."/>
            <person name="Young S."/>
            <person name="Zeng Q."/>
            <person name="Gargeya S."/>
            <person name="Fitzgerald M."/>
            <person name="Haas B."/>
            <person name="Abouelleil A."/>
            <person name="Allen A.W."/>
            <person name="Alvarado L."/>
            <person name="Arachchi H.M."/>
            <person name="Berlin A.M."/>
            <person name="Chapman S.B."/>
            <person name="Gainer-Dewar J."/>
            <person name="Goldberg J."/>
            <person name="Griggs A."/>
            <person name="Gujja S."/>
            <person name="Hansen M."/>
            <person name="Howarth C."/>
            <person name="Imamovic A."/>
            <person name="Ireland A."/>
            <person name="Larimer J."/>
            <person name="McCowan C."/>
            <person name="Murphy C."/>
            <person name="Pearson M."/>
            <person name="Poon T.W."/>
            <person name="Priest M."/>
            <person name="Roberts A."/>
            <person name="Saif S."/>
            <person name="Shea T."/>
            <person name="Sisk P."/>
            <person name="Sykes S."/>
            <person name="Wortman J."/>
            <person name="Nusbaum C."/>
            <person name="Birren B."/>
        </authorList>
    </citation>
    <scope>NUCLEOTIDE SEQUENCE [LARGE SCALE GENOMIC DNA]</scope>
    <source>
        <strain evidence="1 2">ACS-093-V-SCH5</strain>
    </source>
</reference>
<evidence type="ECO:0000313" key="1">
    <source>
        <dbReference type="EMBL" id="EPD33584.1"/>
    </source>
</evidence>
<dbReference type="NCBIfam" id="NF037959">
    <property type="entry name" value="MFS_SpdSyn"/>
    <property type="match status" value="1"/>
</dbReference>
<accession>S2X0N8</accession>
<dbReference type="AlphaFoldDB" id="S2X0N8"/>
<dbReference type="Proteomes" id="UP000014417">
    <property type="component" value="Unassembled WGS sequence"/>
</dbReference>
<dbReference type="RefSeq" id="WP_016455193.1">
    <property type="nucleotide sequence ID" value="NZ_KE150269.1"/>
</dbReference>
<proteinExistence type="predicted"/>
<keyword evidence="2" id="KW-1185">Reference proteome</keyword>
<evidence type="ECO:0008006" key="3">
    <source>
        <dbReference type="Google" id="ProtNLM"/>
    </source>
</evidence>
<dbReference type="HOGENOM" id="CLU_068637_2_0_11"/>
<protein>
    <recommendedName>
        <fullName evidence="3">PABS domain-containing protein</fullName>
    </recommendedName>
</protein>
<organism evidence="1 2">
    <name type="scientific">Propionimicrobium lymphophilum ACS-093-V-SCH5</name>
    <dbReference type="NCBI Taxonomy" id="883161"/>
    <lineage>
        <taxon>Bacteria</taxon>
        <taxon>Bacillati</taxon>
        <taxon>Actinomycetota</taxon>
        <taxon>Actinomycetes</taxon>
        <taxon>Propionibacteriales</taxon>
        <taxon>Propionibacteriaceae</taxon>
        <taxon>Propionimicrobium</taxon>
    </lineage>
</organism>
<dbReference type="InterPro" id="IPR029063">
    <property type="entry name" value="SAM-dependent_MTases_sf"/>
</dbReference>
<dbReference type="STRING" id="883161.HMPREF9306_00338"/>
<evidence type="ECO:0000313" key="2">
    <source>
        <dbReference type="Proteomes" id="UP000014417"/>
    </source>
</evidence>
<dbReference type="OrthoDB" id="8221452at2"/>
<name>S2X0N8_9ACTN</name>
<dbReference type="SUPFAM" id="SSF53335">
    <property type="entry name" value="S-adenosyl-L-methionine-dependent methyltransferases"/>
    <property type="match status" value="1"/>
</dbReference>
<sequence>MDANTVRFIEEDDGVIVEINGVPQSYVDVEDPTKLIFPYMERMADFLDQIAPSGQRYRVVHVGGAGMSLARYVSVTRPTSPQIVLEPDEALTAAVREKLPLPLRSGIKVRPLDGRAGIAGMRDDFAQVIIVDAFSSASVPKELVGVEFFAEIKRVLTPDGLLLMNVIDQRPFDWTRRVVAGLAWLFKEVVVGAEPRIFNQPRFGNLLLGASQADIPLDDIKKEATKAIWPYRYIGSEKIGRFIAGAEAFTDADAEPSPVASKHGILRFS</sequence>
<comment type="caution">
    <text evidence="1">The sequence shown here is derived from an EMBL/GenBank/DDBJ whole genome shotgun (WGS) entry which is preliminary data.</text>
</comment>
<gene>
    <name evidence="1" type="ORF">HMPREF9306_00338</name>
</gene>